<gene>
    <name evidence="4" type="ORF">BU23DRAFT_521372</name>
</gene>
<accession>A0A6A5UGZ8</accession>
<dbReference type="PANTHER" id="PTHR46082">
    <property type="entry name" value="ATP/GTP-BINDING PROTEIN-RELATED"/>
    <property type="match status" value="1"/>
</dbReference>
<proteinExistence type="predicted"/>
<dbReference type="InterPro" id="IPR056681">
    <property type="entry name" value="DUF7779"/>
</dbReference>
<feature type="compositionally biased region" description="Basic and acidic residues" evidence="1">
    <location>
        <begin position="766"/>
        <end position="778"/>
    </location>
</feature>
<dbReference type="InterPro" id="IPR053137">
    <property type="entry name" value="NLR-like"/>
</dbReference>
<dbReference type="GO" id="GO:0043531">
    <property type="term" value="F:ADP binding"/>
    <property type="evidence" value="ECO:0007669"/>
    <property type="project" value="InterPro"/>
</dbReference>
<dbReference type="InterPro" id="IPR027417">
    <property type="entry name" value="P-loop_NTPase"/>
</dbReference>
<dbReference type="Pfam" id="PF00931">
    <property type="entry name" value="NB-ARC"/>
    <property type="match status" value="1"/>
</dbReference>
<evidence type="ECO:0000313" key="5">
    <source>
        <dbReference type="Proteomes" id="UP000800036"/>
    </source>
</evidence>
<dbReference type="Gene3D" id="3.40.50.300">
    <property type="entry name" value="P-loop containing nucleotide triphosphate hydrolases"/>
    <property type="match status" value="1"/>
</dbReference>
<feature type="domain" description="DUF7779" evidence="3">
    <location>
        <begin position="374"/>
        <end position="460"/>
    </location>
</feature>
<dbReference type="Gene3D" id="1.25.40.10">
    <property type="entry name" value="Tetratricopeptide repeat domain"/>
    <property type="match status" value="2"/>
</dbReference>
<dbReference type="InterPro" id="IPR002182">
    <property type="entry name" value="NB-ARC"/>
</dbReference>
<dbReference type="PRINTS" id="PR00381">
    <property type="entry name" value="KINESINLIGHT"/>
</dbReference>
<evidence type="ECO:0000313" key="4">
    <source>
        <dbReference type="EMBL" id="KAF1964201.1"/>
    </source>
</evidence>
<organism evidence="4 5">
    <name type="scientific">Bimuria novae-zelandiae CBS 107.79</name>
    <dbReference type="NCBI Taxonomy" id="1447943"/>
    <lineage>
        <taxon>Eukaryota</taxon>
        <taxon>Fungi</taxon>
        <taxon>Dikarya</taxon>
        <taxon>Ascomycota</taxon>
        <taxon>Pezizomycotina</taxon>
        <taxon>Dothideomycetes</taxon>
        <taxon>Pleosporomycetidae</taxon>
        <taxon>Pleosporales</taxon>
        <taxon>Massarineae</taxon>
        <taxon>Didymosphaeriaceae</taxon>
        <taxon>Bimuria</taxon>
    </lineage>
</organism>
<feature type="domain" description="NB-ARC" evidence="2">
    <location>
        <begin position="128"/>
        <end position="290"/>
    </location>
</feature>
<evidence type="ECO:0000259" key="3">
    <source>
        <dbReference type="Pfam" id="PF25000"/>
    </source>
</evidence>
<keyword evidence="5" id="KW-1185">Reference proteome</keyword>
<sequence>MFCKRPRLKPAWHPSRKRSCRSTSPFIYPLLSPPHDLGVSQVTHHFASSMGSTFQAQIDGHIVIPGTHTAAGGTTNFNFGCPPTQDPPARPREPFSTVPFAPDPDFVDRPEIVAWVRDRCAGPGARAALVGLGGVGKSQLAIQYAHSIRDASLQTFVFWVHASTRARFEEAYRDIADRLQLPGRSDPKTDVLWLVSNWLRHETNGRWVIVLDNVDDVEIFFPSRKRRRNEADASAQTPLATYLPQSRNGVILVTSRSKDAAARLAGGYNKIREVLAMNESEGLQLLCNKLGNLPIEESAVELLRALDYIPLAITQAAAYISRRARMTVARYLDEFRRNSKKRESLLNWDADELRRDESASNSVVTTWQMSFEQIQRERPSAAELLSLMSFFNPQGIPESTLRRYSREATGGAELDNTEEAESAFEGDLDILQMYSLVSTTVDDDTCEMHALVQFCTRVWLSSYSDAEQWEQRFVTLMAQELPSGEFENWAKWQQLLPHVEPLFDAMPTAEEALKAWAQVFTSVAWYLCLRGSYSIAQEIAAKALTVREKALGLDDQQTLVSLEVLASVLRYQGKYNEAEKLNRRVLEGREKELGVQHPNTLTSVSNLALVLQNQGKYDEAEKLNRRALEGSEKELGVQHPDTLMSVISLASVLQDQGKYNKAEKLNRRALEGYEKELGVQHPDTLTSVSNLALVLQDQGKYDEAEKLNRRALEGYEKELGVQHPSTLTSVSNLASVLRYQGKYDEAAPFYADEREQPGVGAALPGEVRRSREAQPKSA</sequence>
<dbReference type="Pfam" id="PF25000">
    <property type="entry name" value="DUF7779"/>
    <property type="match status" value="1"/>
</dbReference>
<dbReference type="SUPFAM" id="SSF52540">
    <property type="entry name" value="P-loop containing nucleoside triphosphate hydrolases"/>
    <property type="match status" value="1"/>
</dbReference>
<feature type="region of interest" description="Disordered" evidence="1">
    <location>
        <begin position="751"/>
        <end position="778"/>
    </location>
</feature>
<dbReference type="InterPro" id="IPR011990">
    <property type="entry name" value="TPR-like_helical_dom_sf"/>
</dbReference>
<dbReference type="Pfam" id="PF13374">
    <property type="entry name" value="TPR_10"/>
    <property type="match status" value="4"/>
</dbReference>
<dbReference type="Proteomes" id="UP000800036">
    <property type="component" value="Unassembled WGS sequence"/>
</dbReference>
<evidence type="ECO:0000259" key="2">
    <source>
        <dbReference type="Pfam" id="PF00931"/>
    </source>
</evidence>
<reference evidence="4" key="1">
    <citation type="journal article" date="2020" name="Stud. Mycol.">
        <title>101 Dothideomycetes genomes: a test case for predicting lifestyles and emergence of pathogens.</title>
        <authorList>
            <person name="Haridas S."/>
            <person name="Albert R."/>
            <person name="Binder M."/>
            <person name="Bloem J."/>
            <person name="Labutti K."/>
            <person name="Salamov A."/>
            <person name="Andreopoulos B."/>
            <person name="Baker S."/>
            <person name="Barry K."/>
            <person name="Bills G."/>
            <person name="Bluhm B."/>
            <person name="Cannon C."/>
            <person name="Castanera R."/>
            <person name="Culley D."/>
            <person name="Daum C."/>
            <person name="Ezra D."/>
            <person name="Gonzalez J."/>
            <person name="Henrissat B."/>
            <person name="Kuo A."/>
            <person name="Liang C."/>
            <person name="Lipzen A."/>
            <person name="Lutzoni F."/>
            <person name="Magnuson J."/>
            <person name="Mondo S."/>
            <person name="Nolan M."/>
            <person name="Ohm R."/>
            <person name="Pangilinan J."/>
            <person name="Park H.-J."/>
            <person name="Ramirez L."/>
            <person name="Alfaro M."/>
            <person name="Sun H."/>
            <person name="Tritt A."/>
            <person name="Yoshinaga Y."/>
            <person name="Zwiers L.-H."/>
            <person name="Turgeon B."/>
            <person name="Goodwin S."/>
            <person name="Spatafora J."/>
            <person name="Crous P."/>
            <person name="Grigoriev I."/>
        </authorList>
    </citation>
    <scope>NUCLEOTIDE SEQUENCE</scope>
    <source>
        <strain evidence="4">CBS 107.79</strain>
    </source>
</reference>
<dbReference type="Pfam" id="PF13424">
    <property type="entry name" value="TPR_12"/>
    <property type="match status" value="1"/>
</dbReference>
<dbReference type="PANTHER" id="PTHR46082:SF6">
    <property type="entry name" value="AAA+ ATPASE DOMAIN-CONTAINING PROTEIN-RELATED"/>
    <property type="match status" value="1"/>
</dbReference>
<dbReference type="SUPFAM" id="SSF48452">
    <property type="entry name" value="TPR-like"/>
    <property type="match status" value="2"/>
</dbReference>
<evidence type="ECO:0000256" key="1">
    <source>
        <dbReference type="SAM" id="MobiDB-lite"/>
    </source>
</evidence>
<name>A0A6A5UGZ8_9PLEO</name>
<dbReference type="AlphaFoldDB" id="A0A6A5UGZ8"/>
<dbReference type="OrthoDB" id="20872at2759"/>
<dbReference type="EMBL" id="ML976800">
    <property type="protein sequence ID" value="KAF1964201.1"/>
    <property type="molecule type" value="Genomic_DNA"/>
</dbReference>
<protein>
    <submittedName>
        <fullName evidence="4">TPR-like protein</fullName>
    </submittedName>
</protein>